<gene>
    <name evidence="1" type="ordered locus">Hsero_2068</name>
</gene>
<organism evidence="1 2">
    <name type="scientific">Herbaspirillum seropedicae (strain SmR1)</name>
    <dbReference type="NCBI Taxonomy" id="757424"/>
    <lineage>
        <taxon>Bacteria</taxon>
        <taxon>Pseudomonadati</taxon>
        <taxon>Pseudomonadota</taxon>
        <taxon>Betaproteobacteria</taxon>
        <taxon>Burkholderiales</taxon>
        <taxon>Oxalobacteraceae</taxon>
        <taxon>Herbaspirillum</taxon>
    </lineage>
</organism>
<proteinExistence type="predicted"/>
<name>D8IT09_HERSS</name>
<reference evidence="1 2" key="1">
    <citation type="submission" date="2010-04" db="EMBL/GenBank/DDBJ databases">
        <title>The genome of Herbaspirillum seropedicae SmR1, an endophytic, nitrogen-fixing, plant-growth promoting beta-Proteobacteria.</title>
        <authorList>
            <person name="Pedrosa F.O."/>
            <person name="Monteiro R.A."/>
            <person name="Wassem R."/>
            <person name="Cruz L.M."/>
            <person name="Ayub R.A."/>
            <person name="Colauto N.B."/>
            <person name="Fernandez M.A."/>
            <person name="Fungaro M.H.P."/>
            <person name="Grisard E.C."/>
            <person name="Hungria M."/>
            <person name="Madeira H.M.F."/>
            <person name="Nodari R.O."/>
            <person name="Osaku C.A."/>
            <person name="Petzl-Erler M.L."/>
            <person name="Terenzi H."/>
            <person name="Vieira L.G.E."/>
            <person name="Almeida M.I.M."/>
            <person name="Alves L.R."/>
            <person name="Arantes O.M.N."/>
            <person name="Balsanelli E."/>
            <person name="Barcellos F.G."/>
            <person name="Baura V.A."/>
            <person name="Binde D.R."/>
            <person name="Campo R.J."/>
            <person name="Chubatsu L.S."/>
            <person name="Chueire L.M.O."/>
            <person name="Ciferri R.R."/>
            <person name="Correa L.C."/>
            <person name="da Conceicao Silva J.L."/>
            <person name="Dabul A.N.G."/>
            <person name="Dambros B.P."/>
            <person name="Faoro H."/>
            <person name="Favetti A."/>
            <person name="Friedermann G."/>
            <person name="Furlaneto M.C."/>
            <person name="Gasques L.S."/>
            <person name="Gimenes C.C.T."/>
            <person name="Gioppo N.M.R."/>
            <person name="Glienke-Blanco C."/>
            <person name="Godoy L.P."/>
            <person name="Guerra M.P."/>
            <person name="Karp S."/>
            <person name="Kava-Cordeiro V."/>
            <person name="Margarido V.P."/>
            <person name="Mathioni S.M."/>
            <person name="Menck-Soares M.A."/>
            <person name="Murace N.K."/>
            <person name="Nicolas M.F."/>
            <person name="Oliveira C.E.C."/>
            <person name="Pagnan N.A.B."/>
            <person name="Pamphile J.A."/>
            <person name="Patussi E.V."/>
            <person name="Pereira L.F.P."/>
            <person name="Pereira-Ferrari L."/>
            <person name="Pinto F.G.S."/>
            <person name="Precoma C."/>
            <person name="Prioli A.J."/>
            <person name="Prioli S.M.A.P."/>
            <person name="Raittz R.T."/>
            <person name="Ramos H.J.O."/>
            <person name="Ribeiro E.M.S.F."/>
            <person name="Rigo L.U."/>
            <person name="Rocha C.L.M.S.C."/>
            <person name="Rocha S.N."/>
            <person name="Santos K."/>
            <person name="Satori D."/>
            <person name="Silva A.G."/>
            <person name="Simao R.C.G."/>
            <person name="Soares M.A.M."/>
            <person name="Souza E.M."/>
            <person name="Steffens M.B.R."/>
            <person name="Steindel M."/>
            <person name="Tadra-Sfeir M.Z."/>
            <person name="Takahashi E.K."/>
            <person name="Torres R.A."/>
            <person name="Valle J.S."/>
            <person name="Vernal J.I."/>
            <person name="Vilas-Boas L.A."/>
            <person name="Watanabe M.A.E."/>
            <person name="Weiss V.A."/>
            <person name="Yates M.A."/>
            <person name="Souza E.M."/>
        </authorList>
    </citation>
    <scope>NUCLEOTIDE SEQUENCE [LARGE SCALE GENOMIC DNA]</scope>
    <source>
        <strain evidence="1 2">SmR1</strain>
    </source>
</reference>
<sequence length="32" mass="3305">MALKYGVGAGGTLCGCLGESVMNWGSRIHHAQ</sequence>
<evidence type="ECO:0000313" key="1">
    <source>
        <dbReference type="EMBL" id="ADJ63568.1"/>
    </source>
</evidence>
<dbReference type="KEGG" id="hse:Hsero_2068"/>
<dbReference type="STRING" id="757424.Hsero_2068"/>
<accession>D8IT09</accession>
<protein>
    <submittedName>
        <fullName evidence="1">Uncharacterized protein</fullName>
    </submittedName>
</protein>
<dbReference type="EMBL" id="CP002039">
    <property type="protein sequence ID" value="ADJ63568.1"/>
    <property type="molecule type" value="Genomic_DNA"/>
</dbReference>
<dbReference type="PROSITE" id="PS51257">
    <property type="entry name" value="PROKAR_LIPOPROTEIN"/>
    <property type="match status" value="1"/>
</dbReference>
<dbReference type="Proteomes" id="UP000000329">
    <property type="component" value="Chromosome"/>
</dbReference>
<keyword evidence="2" id="KW-1185">Reference proteome</keyword>
<dbReference type="AlphaFoldDB" id="D8IT09"/>
<evidence type="ECO:0000313" key="2">
    <source>
        <dbReference type="Proteomes" id="UP000000329"/>
    </source>
</evidence>
<dbReference type="HOGENOM" id="CLU_3389828_0_0_4"/>